<accession>A0ABD3BLN7</accession>
<dbReference type="AlphaFoldDB" id="A0ABD3BLN7"/>
<keyword evidence="3" id="KW-1185">Reference proteome</keyword>
<feature type="domain" description="RRM" evidence="1">
    <location>
        <begin position="4"/>
        <end position="35"/>
    </location>
</feature>
<dbReference type="EMBL" id="JAVIJP010000081">
    <property type="protein sequence ID" value="KAL3618139.1"/>
    <property type="molecule type" value="Genomic_DNA"/>
</dbReference>
<dbReference type="InterPro" id="IPR000504">
    <property type="entry name" value="RRM_dom"/>
</dbReference>
<comment type="caution">
    <text evidence="2">The sequence shown here is derived from an EMBL/GenBank/DDBJ whole genome shotgun (WGS) entry which is preliminary data.</text>
</comment>
<dbReference type="Pfam" id="PF00076">
    <property type="entry name" value="RRM_1"/>
    <property type="match status" value="1"/>
</dbReference>
<dbReference type="Proteomes" id="UP001632038">
    <property type="component" value="Unassembled WGS sequence"/>
</dbReference>
<dbReference type="InterPro" id="IPR035979">
    <property type="entry name" value="RBD_domain_sf"/>
</dbReference>
<sequence>MSRVYIGNLDPRVTERELENEFRVFGVIRSYNRRRSFEKRVWGIIFTEPTRTQLEEPFWPEDGFSLLLLLRWCRGNTPLVTRRFSKPYATPKVKVDPYLQPLPAFEKIRDRVLRYALQSWCSPL</sequence>
<name>A0ABD3BLN7_9LAMI</name>
<evidence type="ECO:0000259" key="1">
    <source>
        <dbReference type="Pfam" id="PF00076"/>
    </source>
</evidence>
<proteinExistence type="predicted"/>
<organism evidence="2 3">
    <name type="scientific">Castilleja foliolosa</name>
    <dbReference type="NCBI Taxonomy" id="1961234"/>
    <lineage>
        <taxon>Eukaryota</taxon>
        <taxon>Viridiplantae</taxon>
        <taxon>Streptophyta</taxon>
        <taxon>Embryophyta</taxon>
        <taxon>Tracheophyta</taxon>
        <taxon>Spermatophyta</taxon>
        <taxon>Magnoliopsida</taxon>
        <taxon>eudicotyledons</taxon>
        <taxon>Gunneridae</taxon>
        <taxon>Pentapetalae</taxon>
        <taxon>asterids</taxon>
        <taxon>lamiids</taxon>
        <taxon>Lamiales</taxon>
        <taxon>Orobanchaceae</taxon>
        <taxon>Pedicularideae</taxon>
        <taxon>Castillejinae</taxon>
        <taxon>Castilleja</taxon>
    </lineage>
</organism>
<dbReference type="InterPro" id="IPR012677">
    <property type="entry name" value="Nucleotide-bd_a/b_plait_sf"/>
</dbReference>
<reference evidence="3" key="1">
    <citation type="journal article" date="2024" name="IScience">
        <title>Strigolactones Initiate the Formation of Haustorium-like Structures in Castilleja.</title>
        <authorList>
            <person name="Buerger M."/>
            <person name="Peterson D."/>
            <person name="Chory J."/>
        </authorList>
    </citation>
    <scope>NUCLEOTIDE SEQUENCE [LARGE SCALE GENOMIC DNA]</scope>
</reference>
<evidence type="ECO:0000313" key="2">
    <source>
        <dbReference type="EMBL" id="KAL3618139.1"/>
    </source>
</evidence>
<gene>
    <name evidence="2" type="ORF">CASFOL_038460</name>
</gene>
<dbReference type="Gene3D" id="3.30.70.330">
    <property type="match status" value="1"/>
</dbReference>
<protein>
    <recommendedName>
        <fullName evidence="1">RRM domain-containing protein</fullName>
    </recommendedName>
</protein>
<evidence type="ECO:0000313" key="3">
    <source>
        <dbReference type="Proteomes" id="UP001632038"/>
    </source>
</evidence>
<dbReference type="SUPFAM" id="SSF54928">
    <property type="entry name" value="RNA-binding domain, RBD"/>
    <property type="match status" value="1"/>
</dbReference>